<evidence type="ECO:0000313" key="2">
    <source>
        <dbReference type="Proteomes" id="UP000837675"/>
    </source>
</evidence>
<name>A0A8S4BWS5_9ACAR</name>
<comment type="caution">
    <text evidence="1">The sequence shown here is derived from an EMBL/GenBank/DDBJ whole genome shotgun (WGS) entry which is preliminary data.</text>
</comment>
<accession>A0A8S4BWS5</accession>
<keyword evidence="2" id="KW-1185">Reference proteome</keyword>
<dbReference type="EMBL" id="CAJVAF010000315">
    <property type="protein sequence ID" value="CAG7596007.1"/>
    <property type="molecule type" value="Genomic_DNA"/>
</dbReference>
<dbReference type="Proteomes" id="UP000837675">
    <property type="component" value="Unassembled WGS sequence"/>
</dbReference>
<proteinExistence type="predicted"/>
<reference evidence="1" key="1">
    <citation type="submission" date="2021-06" db="EMBL/GenBank/DDBJ databases">
        <authorList>
            <person name="Nardi T."/>
            <person name="Nardi T."/>
        </authorList>
    </citation>
    <scope>NUCLEOTIDE SEQUENCE</scope>
</reference>
<evidence type="ECO:0000313" key="1">
    <source>
        <dbReference type="EMBL" id="CAG7596007.1"/>
    </source>
</evidence>
<gene>
    <name evidence="1" type="ORF">MHYMCMPASI_00853</name>
</gene>
<dbReference type="AlphaFoldDB" id="A0A8S4BWS5"/>
<organism evidence="1 2">
    <name type="scientific">Hyalomma marginatum</name>
    <dbReference type="NCBI Taxonomy" id="34627"/>
    <lineage>
        <taxon>Eukaryota</taxon>
        <taxon>Metazoa</taxon>
        <taxon>Ecdysozoa</taxon>
        <taxon>Arthropoda</taxon>
        <taxon>Chelicerata</taxon>
        <taxon>Arachnida</taxon>
        <taxon>Acari</taxon>
        <taxon>Parasitiformes</taxon>
        <taxon>Ixodida</taxon>
        <taxon>Ixodoidea</taxon>
        <taxon>Ixodidae</taxon>
        <taxon>Hyalomminae</taxon>
        <taxon>Hyalomma</taxon>
    </lineage>
</organism>
<sequence>MISHKFKEDFGFLQSEVDKLITKFSIGQEVREKIQQCYNGYSTPADV</sequence>
<protein>
    <submittedName>
        <fullName evidence="1">Uncharacterized protein</fullName>
    </submittedName>
</protein>